<feature type="coiled-coil region" evidence="1">
    <location>
        <begin position="214"/>
        <end position="279"/>
    </location>
</feature>
<feature type="coiled-coil region" evidence="1">
    <location>
        <begin position="418"/>
        <end position="445"/>
    </location>
</feature>
<dbReference type="PANTHER" id="PTHR31027:SF2">
    <property type="entry name" value="LEBERCILIN DOMAIN-CONTAINING PROTEIN"/>
    <property type="match status" value="1"/>
</dbReference>
<keyword evidence="1" id="KW-0175">Coiled coil</keyword>
<dbReference type="AlphaFoldDB" id="A0A1Y2C1M6"/>
<organism evidence="2 3">
    <name type="scientific">Rhizoclosmatium globosum</name>
    <dbReference type="NCBI Taxonomy" id="329046"/>
    <lineage>
        <taxon>Eukaryota</taxon>
        <taxon>Fungi</taxon>
        <taxon>Fungi incertae sedis</taxon>
        <taxon>Chytridiomycota</taxon>
        <taxon>Chytridiomycota incertae sedis</taxon>
        <taxon>Chytridiomycetes</taxon>
        <taxon>Chytridiales</taxon>
        <taxon>Chytriomycetaceae</taxon>
        <taxon>Rhizoclosmatium</taxon>
    </lineage>
</organism>
<accession>A0A1Y2C1M6</accession>
<dbReference type="OrthoDB" id="2195113at2759"/>
<dbReference type="GO" id="GO:0008298">
    <property type="term" value="P:intracellular mRNA localization"/>
    <property type="evidence" value="ECO:0007669"/>
    <property type="project" value="TreeGrafter"/>
</dbReference>
<sequence length="461" mass="50228">MSVRIPPRPNKELHLQEVESVKGQIEALQKKMATLQQSIGSTDNIKGNYDGKIKDLKAQLDVLAKERTEVNNDRNKKMEQVKALSASIKKKSEEAKSAKDSVKNIADIENRINNLERQISAGGLTMQEEKRMVSDISSLKKQRKAFEAAPAGSATSTIEADKAQIEALKAELDALKPRKDEINAKYDAVKAELNELSGGKKKDLDAFGSLLGKKKALKAEIDELYKSLTALRDDFKTRSNDWFEATKAERVRREEEYKNEQKAKQNERLKKAAEQALENAEIPAFTEEINTCNALISFLTPYSTSGKVVANAAEATTSAFAASNLRKVETALPDGAVALKKKDDREEDFFMGGKKGKGKKTAAVAAVVPATKTLKIDLVTLDLFAQLKLEIPLAAGANVDASIAAIEEKKASFLADQAAQTLKNKAAAEARIAALQAAAEEGNEAAIEELEGELVVEDIDV</sequence>
<dbReference type="GO" id="GO:1990904">
    <property type="term" value="C:ribonucleoprotein complex"/>
    <property type="evidence" value="ECO:0007669"/>
    <property type="project" value="TreeGrafter"/>
</dbReference>
<feature type="coiled-coil region" evidence="1">
    <location>
        <begin position="11"/>
        <end position="118"/>
    </location>
</feature>
<dbReference type="GO" id="GO:0005783">
    <property type="term" value="C:endoplasmic reticulum"/>
    <property type="evidence" value="ECO:0007669"/>
    <property type="project" value="TreeGrafter"/>
</dbReference>
<reference evidence="2 3" key="1">
    <citation type="submission" date="2016-07" db="EMBL/GenBank/DDBJ databases">
        <title>Pervasive Adenine N6-methylation of Active Genes in Fungi.</title>
        <authorList>
            <consortium name="DOE Joint Genome Institute"/>
            <person name="Mondo S.J."/>
            <person name="Dannebaum R.O."/>
            <person name="Kuo R.C."/>
            <person name="Labutti K."/>
            <person name="Haridas S."/>
            <person name="Kuo A."/>
            <person name="Salamov A."/>
            <person name="Ahrendt S.R."/>
            <person name="Lipzen A."/>
            <person name="Sullivan W."/>
            <person name="Andreopoulos W.B."/>
            <person name="Clum A."/>
            <person name="Lindquist E."/>
            <person name="Daum C."/>
            <person name="Ramamoorthy G.K."/>
            <person name="Gryganskyi A."/>
            <person name="Culley D."/>
            <person name="Magnuson J.K."/>
            <person name="James T.Y."/>
            <person name="O'Malley M.A."/>
            <person name="Stajich J.E."/>
            <person name="Spatafora J.W."/>
            <person name="Visel A."/>
            <person name="Grigoriev I.V."/>
        </authorList>
    </citation>
    <scope>NUCLEOTIDE SEQUENCE [LARGE SCALE GENOMIC DNA]</scope>
    <source>
        <strain evidence="2 3">JEL800</strain>
    </source>
</reference>
<dbReference type="PANTHER" id="PTHR31027">
    <property type="entry name" value="NUCLEAR SEGREGATION PROTEIN BFR1"/>
    <property type="match status" value="1"/>
</dbReference>
<dbReference type="InterPro" id="IPR039604">
    <property type="entry name" value="Bfr1"/>
</dbReference>
<name>A0A1Y2C1M6_9FUNG</name>
<dbReference type="Proteomes" id="UP000193642">
    <property type="component" value="Unassembled WGS sequence"/>
</dbReference>
<dbReference type="Gene3D" id="1.10.287.1490">
    <property type="match status" value="1"/>
</dbReference>
<dbReference type="GO" id="GO:0042175">
    <property type="term" value="C:nuclear outer membrane-endoplasmic reticulum membrane network"/>
    <property type="evidence" value="ECO:0007669"/>
    <property type="project" value="TreeGrafter"/>
</dbReference>
<evidence type="ECO:0000256" key="1">
    <source>
        <dbReference type="SAM" id="Coils"/>
    </source>
</evidence>
<evidence type="ECO:0000313" key="2">
    <source>
        <dbReference type="EMBL" id="ORY40205.1"/>
    </source>
</evidence>
<evidence type="ECO:0000313" key="3">
    <source>
        <dbReference type="Proteomes" id="UP000193642"/>
    </source>
</evidence>
<keyword evidence="3" id="KW-1185">Reference proteome</keyword>
<dbReference type="GO" id="GO:0003729">
    <property type="term" value="F:mRNA binding"/>
    <property type="evidence" value="ECO:0007669"/>
    <property type="project" value="TreeGrafter"/>
</dbReference>
<protein>
    <submittedName>
        <fullName evidence="2">Uncharacterized protein</fullName>
    </submittedName>
</protein>
<gene>
    <name evidence="2" type="ORF">BCR33DRAFT_852921</name>
</gene>
<dbReference type="EMBL" id="MCGO01000036">
    <property type="protein sequence ID" value="ORY40205.1"/>
    <property type="molecule type" value="Genomic_DNA"/>
</dbReference>
<proteinExistence type="predicted"/>
<comment type="caution">
    <text evidence="2">The sequence shown here is derived from an EMBL/GenBank/DDBJ whole genome shotgun (WGS) entry which is preliminary data.</text>
</comment>
<dbReference type="STRING" id="329046.A0A1Y2C1M6"/>